<keyword evidence="1" id="KW-1133">Transmembrane helix</keyword>
<dbReference type="EMBL" id="KM244657">
    <property type="protein sequence ID" value="AIW06066.1"/>
    <property type="molecule type" value="Genomic_DNA"/>
</dbReference>
<name>A0A0A0S0Q9_9HYME</name>
<reference evidence="2" key="1">
    <citation type="journal article" date="2014" name="Nucleic Acids Res.">
        <title>Multiplex sequencing of pooled mitochondrial genomes-a crucial step toward biodiversity analysis using mito-metagenomics.</title>
        <authorList>
            <person name="Tang M."/>
            <person name="Tan M."/>
            <person name="Meng G."/>
            <person name="Yang S."/>
            <person name="Su X."/>
            <person name="Liu S."/>
            <person name="Song W."/>
            <person name="Li Y."/>
            <person name="Wu Q."/>
            <person name="Zhang A."/>
            <person name="Zhou X."/>
        </authorList>
    </citation>
    <scope>NUCLEOTIDE SEQUENCE</scope>
    <source>
        <strain evidence="2">CL28</strain>
    </source>
</reference>
<sequence length="53" mass="6666">MPHMMPMLWIMTYFLTLFFLMITISLLYFFFIPNMNLPKSKAPKKLYKWTWLW</sequence>
<keyword evidence="1" id="KW-0472">Membrane</keyword>
<organism evidence="2">
    <name type="scientific">Polyrhachis dives</name>
    <dbReference type="NCBI Taxonomy" id="84555"/>
    <lineage>
        <taxon>Eukaryota</taxon>
        <taxon>Metazoa</taxon>
        <taxon>Ecdysozoa</taxon>
        <taxon>Arthropoda</taxon>
        <taxon>Hexapoda</taxon>
        <taxon>Insecta</taxon>
        <taxon>Pterygota</taxon>
        <taxon>Neoptera</taxon>
        <taxon>Endopterygota</taxon>
        <taxon>Hymenoptera</taxon>
        <taxon>Apocrita</taxon>
        <taxon>Aculeata</taxon>
        <taxon>Formicoidea</taxon>
        <taxon>Formicidae</taxon>
        <taxon>Formicinae</taxon>
        <taxon>Polyrhachis</taxon>
    </lineage>
</organism>
<gene>
    <name evidence="2" type="primary">ATP8</name>
</gene>
<keyword evidence="1" id="KW-0812">Transmembrane</keyword>
<evidence type="ECO:0000313" key="2">
    <source>
        <dbReference type="EMBL" id="AIW06066.1"/>
    </source>
</evidence>
<protein>
    <submittedName>
        <fullName evidence="2">ATP synthase F0 subunit 8</fullName>
    </submittedName>
</protein>
<proteinExistence type="predicted"/>
<keyword evidence="2" id="KW-0496">Mitochondrion</keyword>
<dbReference type="AlphaFoldDB" id="A0A0A0S0Q9"/>
<accession>A0A0A0S0Q9</accession>
<evidence type="ECO:0000256" key="1">
    <source>
        <dbReference type="SAM" id="Phobius"/>
    </source>
</evidence>
<geneLocation type="mitochondrion" evidence="2"/>
<feature type="transmembrane region" description="Helical" evidence="1">
    <location>
        <begin position="6"/>
        <end position="31"/>
    </location>
</feature>